<comment type="subcellular location">
    <subcellularLocation>
        <location evidence="2">Cytoplasm</location>
        <location evidence="2">Cytosol</location>
    </subcellularLocation>
    <subcellularLocation>
        <location evidence="1">Nucleus</location>
    </subcellularLocation>
    <subcellularLocation>
        <location evidence="3">Secreted</location>
        <location evidence="3">Extracellular exosome</location>
    </subcellularLocation>
</comment>
<dbReference type="SMART" id="SM00213">
    <property type="entry name" value="UBQ"/>
    <property type="match status" value="1"/>
</dbReference>
<dbReference type="Gene3D" id="3.10.20.90">
    <property type="entry name" value="Phosphatidylinositol 3-kinase Catalytic Subunit, Chain A, domain 1"/>
    <property type="match status" value="1"/>
</dbReference>
<keyword evidence="15" id="KW-1185">Reference proteome</keyword>
<dbReference type="CDD" id="cd01809">
    <property type="entry name" value="Ubl_BAG6"/>
    <property type="match status" value="1"/>
</dbReference>
<keyword evidence="4" id="KW-0813">Transport</keyword>
<organism evidence="14 15">
    <name type="scientific">Hermetia illucens</name>
    <name type="common">Black soldier fly</name>
    <dbReference type="NCBI Taxonomy" id="343691"/>
    <lineage>
        <taxon>Eukaryota</taxon>
        <taxon>Metazoa</taxon>
        <taxon>Ecdysozoa</taxon>
        <taxon>Arthropoda</taxon>
        <taxon>Hexapoda</taxon>
        <taxon>Insecta</taxon>
        <taxon>Pterygota</taxon>
        <taxon>Neoptera</taxon>
        <taxon>Endopterygota</taxon>
        <taxon>Diptera</taxon>
        <taxon>Brachycera</taxon>
        <taxon>Stratiomyomorpha</taxon>
        <taxon>Stratiomyidae</taxon>
        <taxon>Hermetiinae</taxon>
        <taxon>Hermetia</taxon>
    </lineage>
</organism>
<dbReference type="Proteomes" id="UP000594454">
    <property type="component" value="Chromosome 2"/>
</dbReference>
<accession>A0A7R8YPH1</accession>
<evidence type="ECO:0000256" key="7">
    <source>
        <dbReference type="ARBA" id="ARBA00022703"/>
    </source>
</evidence>
<feature type="compositionally biased region" description="Low complexity" evidence="12">
    <location>
        <begin position="663"/>
        <end position="681"/>
    </location>
</feature>
<protein>
    <recommendedName>
        <fullName evidence="11">BCL2-associated athanogene 6</fullName>
    </recommendedName>
</protein>
<dbReference type="GO" id="GO:0071818">
    <property type="term" value="C:BAT3 complex"/>
    <property type="evidence" value="ECO:0007669"/>
    <property type="project" value="TreeGrafter"/>
</dbReference>
<dbReference type="PANTHER" id="PTHR15204">
    <property type="entry name" value="LARGE PROLINE-RICH PROTEIN BAG6"/>
    <property type="match status" value="1"/>
</dbReference>
<keyword evidence="10" id="KW-0539">Nucleus</keyword>
<keyword evidence="5" id="KW-0963">Cytoplasm</keyword>
<evidence type="ECO:0000313" key="15">
    <source>
        <dbReference type="Proteomes" id="UP000594454"/>
    </source>
</evidence>
<feature type="domain" description="Ubiquitin-like" evidence="13">
    <location>
        <begin position="48"/>
        <end position="109"/>
    </location>
</feature>
<evidence type="ECO:0000256" key="4">
    <source>
        <dbReference type="ARBA" id="ARBA00022448"/>
    </source>
</evidence>
<dbReference type="InterPro" id="IPR021925">
    <property type="entry name" value="BAG6"/>
</dbReference>
<keyword evidence="7" id="KW-0053">Apoptosis</keyword>
<feature type="compositionally biased region" description="Polar residues" evidence="12">
    <location>
        <begin position="641"/>
        <end position="662"/>
    </location>
</feature>
<dbReference type="InterPro" id="IPR000626">
    <property type="entry name" value="Ubiquitin-like_dom"/>
</dbReference>
<name>A0A7R8YPH1_HERIL</name>
<evidence type="ECO:0000256" key="9">
    <source>
        <dbReference type="ARBA" id="ARBA00023186"/>
    </source>
</evidence>
<feature type="compositionally biased region" description="Basic and acidic residues" evidence="12">
    <location>
        <begin position="1149"/>
        <end position="1159"/>
    </location>
</feature>
<dbReference type="OrthoDB" id="1885901at2759"/>
<dbReference type="GO" id="GO:0006915">
    <property type="term" value="P:apoptotic process"/>
    <property type="evidence" value="ECO:0007669"/>
    <property type="project" value="UniProtKB-KW"/>
</dbReference>
<dbReference type="EMBL" id="LR899010">
    <property type="protein sequence ID" value="CAD7080721.1"/>
    <property type="molecule type" value="Genomic_DNA"/>
</dbReference>
<keyword evidence="8" id="KW-0156">Chromatin regulator</keyword>
<dbReference type="AlphaFoldDB" id="A0A7R8YPH1"/>
<feature type="region of interest" description="Disordered" evidence="12">
    <location>
        <begin position="287"/>
        <end position="355"/>
    </location>
</feature>
<gene>
    <name evidence="14" type="ORF">HERILL_LOCUS3862</name>
</gene>
<evidence type="ECO:0000256" key="12">
    <source>
        <dbReference type="SAM" id="MobiDB-lite"/>
    </source>
</evidence>
<dbReference type="InParanoid" id="A0A7R8YPH1"/>
<dbReference type="GO" id="GO:0031593">
    <property type="term" value="F:polyubiquitin modification-dependent protein binding"/>
    <property type="evidence" value="ECO:0007669"/>
    <property type="project" value="TreeGrafter"/>
</dbReference>
<feature type="compositionally biased region" description="Low complexity" evidence="12">
    <location>
        <begin position="287"/>
        <end position="349"/>
    </location>
</feature>
<dbReference type="GO" id="GO:0005576">
    <property type="term" value="C:extracellular region"/>
    <property type="evidence" value="ECO:0007669"/>
    <property type="project" value="UniProtKB-SubCell"/>
</dbReference>
<reference evidence="14 15" key="1">
    <citation type="submission" date="2020-11" db="EMBL/GenBank/DDBJ databases">
        <authorList>
            <person name="Wallbank WR R."/>
            <person name="Pardo Diaz C."/>
            <person name="Kozak K."/>
            <person name="Martin S."/>
            <person name="Jiggins C."/>
            <person name="Moest M."/>
            <person name="Warren A I."/>
            <person name="Generalovic N T."/>
            <person name="Byers J.R.P. K."/>
            <person name="Montejo-Kovacevich G."/>
            <person name="Yen C E."/>
        </authorList>
    </citation>
    <scope>NUCLEOTIDE SEQUENCE [LARGE SCALE GENOMIC DNA]</scope>
</reference>
<evidence type="ECO:0000259" key="13">
    <source>
        <dbReference type="PROSITE" id="PS50053"/>
    </source>
</evidence>
<evidence type="ECO:0000256" key="6">
    <source>
        <dbReference type="ARBA" id="ARBA00022525"/>
    </source>
</evidence>
<dbReference type="Pfam" id="PF00240">
    <property type="entry name" value="ubiquitin"/>
    <property type="match status" value="1"/>
</dbReference>
<evidence type="ECO:0000256" key="5">
    <source>
        <dbReference type="ARBA" id="ARBA00022490"/>
    </source>
</evidence>
<evidence type="ECO:0000256" key="3">
    <source>
        <dbReference type="ARBA" id="ARBA00004550"/>
    </source>
</evidence>
<dbReference type="FunCoup" id="A0A7R8YPH1">
    <property type="interactions" value="1251"/>
</dbReference>
<feature type="region of interest" description="Disordered" evidence="12">
    <location>
        <begin position="741"/>
        <end position="773"/>
    </location>
</feature>
<evidence type="ECO:0000256" key="8">
    <source>
        <dbReference type="ARBA" id="ARBA00022853"/>
    </source>
</evidence>
<dbReference type="GO" id="GO:0051787">
    <property type="term" value="F:misfolded protein binding"/>
    <property type="evidence" value="ECO:0007669"/>
    <property type="project" value="TreeGrafter"/>
</dbReference>
<dbReference type="SUPFAM" id="SSF54236">
    <property type="entry name" value="Ubiquitin-like"/>
    <property type="match status" value="1"/>
</dbReference>
<sequence>MDGLWRPGVDLAEYLINAGGDFSCLAMDAEIAVASEKVFKDNSTKMVISLKVKTLDSQTYDFTVDDEISVRQFKDTIAEKTNISADLQRIIYCGRVLADEKQLKEYDVNGKVVHVVERAPPNLRSGNSSGTNRIRIRENDGPDPNVRASPLFRALDGMVIGAMTVPVNANGGIPQPIVNPSSSFCMNRITVARHMLDCANNIALFLENPERGLNNPPLDILTRGRFTMESTVVEVGISADARVDIPQNQTQNFVEALNSAFSAALRQNGHPNFTVVQLPALLRVNGQNQAGGASGQSESRPSSGEEASATASNANSNATSSNNTAASSTDTSENESNAQQGQQQNSSPGGSNGQTTCTRVLAEVIHQMRTVQTRLEPFFQQYYDILLNDPQFEENDTTGRENAQRIYDRVSEALHYMSHAQHAISDLMLDLTQSTPRHLCCRPILVEQSGYVSSNNYLASFFEPNGNNNETTMTNNNTANTATTTASTAEANTAPSQPTATTQSQTTPASGQGQSQTQEQQQQPQLINTRDLRRILAQILQPMRASAIPTAASPGATATVPPANNESGNQENVAAEIVLNLAPRGIITPNPQIQVARLIQAVVNSAPIHADVHVQINAPNLIQYGMPAQTSQTPSQTSQANGTPASNGSSEPNTTENQQPRVTTATHPTTSTQTRSTARPQVHISNLPPSQMWNARVIPANMVSSFDRFLPCSSHHIRETEQNENHPHMPTTIYTRNRMGQMRQPRRQPGGENPTVATSRNATAANAPSATSNNAGNEFLNLSNEETNFPFHLFGINSPLRDLFNVPNPVILNRIRNELRAFILNTLFVGSPMTSENMDEAINRVIRMLNSVLVFLPQFDLPDYDARASVENFLRNTLPFIFSLIQEDDSDEFGTRFLRELLSFMRRIFVILVTCIGRANAELYLNQVAQMTINSNSPAEQETSRALHRTIIQQLDLTTQNTSDVQEFLVIRRPPPESNRNNTVTPMETDEVPTVQSEAPQAQRIDPLQQTASIATGTTTLPIPAPIPESNDPLPTVVPGSEPWHNNFPAHWLPIITRDIERQRKQGSQPPFSDAYISGMSAKRRKLVTNSKPPADVNALLSDGVRRALQNVGASSSNPSSVDEMTAAISSDPSAQLSYREALRSNIQERLKTDPDFTPDKFPNSSKYFNK</sequence>
<feature type="region of interest" description="Disordered" evidence="12">
    <location>
        <begin position="1149"/>
        <end position="1171"/>
    </location>
</feature>
<dbReference type="PANTHER" id="PTHR15204:SF0">
    <property type="entry name" value="LARGE PROLINE-RICH PROTEIN BAG6"/>
    <property type="match status" value="1"/>
</dbReference>
<evidence type="ECO:0000256" key="10">
    <source>
        <dbReference type="ARBA" id="ARBA00023242"/>
    </source>
</evidence>
<dbReference type="GO" id="GO:0005634">
    <property type="term" value="C:nucleus"/>
    <property type="evidence" value="ECO:0007669"/>
    <property type="project" value="UniProtKB-SubCell"/>
</dbReference>
<keyword evidence="9" id="KW-0143">Chaperone</keyword>
<dbReference type="FunFam" id="3.10.20.90:FF:000161">
    <property type="entry name" value="Uncharacterized protein, isoform C"/>
    <property type="match status" value="1"/>
</dbReference>
<dbReference type="Pfam" id="PF12057">
    <property type="entry name" value="BAG6"/>
    <property type="match status" value="1"/>
</dbReference>
<evidence type="ECO:0000256" key="1">
    <source>
        <dbReference type="ARBA" id="ARBA00004123"/>
    </source>
</evidence>
<dbReference type="InterPro" id="IPR029071">
    <property type="entry name" value="Ubiquitin-like_domsf"/>
</dbReference>
<proteinExistence type="predicted"/>
<feature type="region of interest" description="Disordered" evidence="12">
    <location>
        <begin position="485"/>
        <end position="525"/>
    </location>
</feature>
<feature type="region of interest" description="Disordered" evidence="12">
    <location>
        <begin position="1112"/>
        <end position="1135"/>
    </location>
</feature>
<evidence type="ECO:0000256" key="2">
    <source>
        <dbReference type="ARBA" id="ARBA00004514"/>
    </source>
</evidence>
<feature type="region of interest" description="Disordered" evidence="12">
    <location>
        <begin position="974"/>
        <end position="1007"/>
    </location>
</feature>
<evidence type="ECO:0000256" key="11">
    <source>
        <dbReference type="ARBA" id="ARBA00030033"/>
    </source>
</evidence>
<dbReference type="GO" id="GO:0036503">
    <property type="term" value="P:ERAD pathway"/>
    <property type="evidence" value="ECO:0007669"/>
    <property type="project" value="TreeGrafter"/>
</dbReference>
<feature type="region of interest" description="Disordered" evidence="12">
    <location>
        <begin position="120"/>
        <end position="147"/>
    </location>
</feature>
<keyword evidence="6" id="KW-0964">Secreted</keyword>
<feature type="compositionally biased region" description="Low complexity" evidence="12">
    <location>
        <begin position="627"/>
        <end position="640"/>
    </location>
</feature>
<dbReference type="PROSITE" id="PS50053">
    <property type="entry name" value="UBIQUITIN_2"/>
    <property type="match status" value="1"/>
</dbReference>
<feature type="region of interest" description="Disordered" evidence="12">
    <location>
        <begin position="626"/>
        <end position="686"/>
    </location>
</feature>
<evidence type="ECO:0000313" key="14">
    <source>
        <dbReference type="EMBL" id="CAD7080721.1"/>
    </source>
</evidence>
<dbReference type="GO" id="GO:0006325">
    <property type="term" value="P:chromatin organization"/>
    <property type="evidence" value="ECO:0007669"/>
    <property type="project" value="UniProtKB-KW"/>
</dbReference>